<keyword evidence="4 6" id="KW-0479">Metal-binding</keyword>
<evidence type="ECO:0000256" key="2">
    <source>
        <dbReference type="ARBA" id="ARBA00022438"/>
    </source>
</evidence>
<feature type="binding site" evidence="6">
    <location>
        <position position="210"/>
    </location>
    <ligand>
        <name>a divalent metal cation</name>
        <dbReference type="ChEBI" id="CHEBI:60240"/>
        <label>2</label>
        <note>catalytic</note>
    </ligand>
</feature>
<protein>
    <recommendedName>
        <fullName evidence="6 7">Methionine aminopeptidase</fullName>
        <shortName evidence="6">MAP</shortName>
        <shortName evidence="6">MetAP</shortName>
        <ecNumber evidence="6 7">3.4.11.18</ecNumber>
    </recommendedName>
    <alternativeName>
        <fullName evidence="6">Peptidase M</fullName>
    </alternativeName>
</protein>
<accession>A0A7W8DIM7</accession>
<dbReference type="GO" id="GO:0046872">
    <property type="term" value="F:metal ion binding"/>
    <property type="evidence" value="ECO:0007669"/>
    <property type="project" value="UniProtKB-UniRule"/>
</dbReference>
<dbReference type="PROSITE" id="PS00680">
    <property type="entry name" value="MAP_1"/>
    <property type="match status" value="1"/>
</dbReference>
<dbReference type="InterPro" id="IPR036005">
    <property type="entry name" value="Creatinase/aminopeptidase-like"/>
</dbReference>
<feature type="binding site" evidence="6">
    <location>
        <position position="86"/>
    </location>
    <ligand>
        <name>substrate</name>
    </ligand>
</feature>
<dbReference type="GO" id="GO:0070006">
    <property type="term" value="F:metalloaminopeptidase activity"/>
    <property type="evidence" value="ECO:0007669"/>
    <property type="project" value="UniProtKB-UniRule"/>
</dbReference>
<dbReference type="Pfam" id="PF00557">
    <property type="entry name" value="Peptidase_M24"/>
    <property type="match status" value="1"/>
</dbReference>
<evidence type="ECO:0000256" key="4">
    <source>
        <dbReference type="ARBA" id="ARBA00022723"/>
    </source>
</evidence>
<feature type="binding site" evidence="6">
    <location>
        <position position="114"/>
    </location>
    <ligand>
        <name>a divalent metal cation</name>
        <dbReference type="ChEBI" id="CHEBI:60240"/>
        <label>2</label>
        <note>catalytic</note>
    </ligand>
</feature>
<evidence type="ECO:0000313" key="9">
    <source>
        <dbReference type="EMBL" id="MBB5031279.1"/>
    </source>
</evidence>
<dbReference type="RefSeq" id="WP_184338210.1">
    <property type="nucleotide sequence ID" value="NZ_JACHIG010000001.1"/>
</dbReference>
<comment type="function">
    <text evidence="1 6">Removes the N-terminal methionine from nascent proteins. The N-terminal methionine is often cleaved when the second residue in the primary sequence is small and uncharged (Met-Ala-, Cys, Gly, Pro, Ser, Thr, or Val). Requires deformylation of the N(alpha)-formylated initiator methionine before it can be hydrolyzed.</text>
</comment>
<proteinExistence type="inferred from homology"/>
<feature type="binding site" evidence="6">
    <location>
        <position position="184"/>
    </location>
    <ligand>
        <name>substrate</name>
    </ligand>
</feature>
<dbReference type="AlphaFoldDB" id="A0A7W8DIM7"/>
<dbReference type="CDD" id="cd01086">
    <property type="entry name" value="MetAP1"/>
    <property type="match status" value="1"/>
</dbReference>
<evidence type="ECO:0000256" key="3">
    <source>
        <dbReference type="ARBA" id="ARBA00022670"/>
    </source>
</evidence>
<gene>
    <name evidence="6" type="primary">map</name>
    <name evidence="9" type="ORF">HNQ65_000833</name>
</gene>
<dbReference type="GO" id="GO:0005829">
    <property type="term" value="C:cytosol"/>
    <property type="evidence" value="ECO:0007669"/>
    <property type="project" value="TreeGrafter"/>
</dbReference>
<feature type="binding site" evidence="6">
    <location>
        <position position="114"/>
    </location>
    <ligand>
        <name>a divalent metal cation</name>
        <dbReference type="ChEBI" id="CHEBI:60240"/>
        <label>1</label>
    </ligand>
</feature>
<feature type="binding site" evidence="6">
    <location>
        <position position="177"/>
    </location>
    <ligand>
        <name>a divalent metal cation</name>
        <dbReference type="ChEBI" id="CHEBI:60240"/>
        <label>2</label>
        <note>catalytic</note>
    </ligand>
</feature>
<dbReference type="HAMAP" id="MF_01974">
    <property type="entry name" value="MetAP_1"/>
    <property type="match status" value="1"/>
</dbReference>
<dbReference type="PANTHER" id="PTHR43330:SF27">
    <property type="entry name" value="METHIONINE AMINOPEPTIDASE"/>
    <property type="match status" value="1"/>
</dbReference>
<comment type="catalytic activity">
    <reaction evidence="6 7">
        <text>Release of N-terminal amino acids, preferentially methionine, from peptides and arylamides.</text>
        <dbReference type="EC" id="3.4.11.18"/>
    </reaction>
</comment>
<dbReference type="PRINTS" id="PR00599">
    <property type="entry name" value="MAPEPTIDASE"/>
</dbReference>
<dbReference type="InterPro" id="IPR002467">
    <property type="entry name" value="Pept_M24A_MAP1"/>
</dbReference>
<organism evidence="9 10">
    <name type="scientific">Prosthecobacter vanneervenii</name>
    <dbReference type="NCBI Taxonomy" id="48466"/>
    <lineage>
        <taxon>Bacteria</taxon>
        <taxon>Pseudomonadati</taxon>
        <taxon>Verrucomicrobiota</taxon>
        <taxon>Verrucomicrobiia</taxon>
        <taxon>Verrucomicrobiales</taxon>
        <taxon>Verrucomicrobiaceae</taxon>
        <taxon>Prosthecobacter</taxon>
    </lineage>
</organism>
<dbReference type="PANTHER" id="PTHR43330">
    <property type="entry name" value="METHIONINE AMINOPEPTIDASE"/>
    <property type="match status" value="1"/>
</dbReference>
<feature type="binding site" evidence="6">
    <location>
        <position position="241"/>
    </location>
    <ligand>
        <name>a divalent metal cation</name>
        <dbReference type="ChEBI" id="CHEBI:60240"/>
        <label>2</label>
        <note>catalytic</note>
    </ligand>
</feature>
<reference evidence="9 10" key="1">
    <citation type="submission" date="2020-08" db="EMBL/GenBank/DDBJ databases">
        <title>Genomic Encyclopedia of Type Strains, Phase IV (KMG-IV): sequencing the most valuable type-strain genomes for metagenomic binning, comparative biology and taxonomic classification.</title>
        <authorList>
            <person name="Goeker M."/>
        </authorList>
    </citation>
    <scope>NUCLEOTIDE SEQUENCE [LARGE SCALE GENOMIC DNA]</scope>
    <source>
        <strain evidence="9 10">DSM 12252</strain>
    </source>
</reference>
<keyword evidence="3 6" id="KW-0645">Protease</keyword>
<dbReference type="InterPro" id="IPR001714">
    <property type="entry name" value="Pept_M24_MAP"/>
</dbReference>
<dbReference type="SUPFAM" id="SSF55920">
    <property type="entry name" value="Creatinase/aminopeptidase"/>
    <property type="match status" value="1"/>
</dbReference>
<comment type="cofactor">
    <cofactor evidence="6">
        <name>Co(2+)</name>
        <dbReference type="ChEBI" id="CHEBI:48828"/>
    </cofactor>
    <cofactor evidence="6">
        <name>Zn(2+)</name>
        <dbReference type="ChEBI" id="CHEBI:29105"/>
    </cofactor>
    <cofactor evidence="6">
        <name>Mn(2+)</name>
        <dbReference type="ChEBI" id="CHEBI:29035"/>
    </cofactor>
    <cofactor evidence="6">
        <name>Fe(2+)</name>
        <dbReference type="ChEBI" id="CHEBI:29033"/>
    </cofactor>
    <text evidence="6">Binds 2 divalent metal cations per subunit. Has a high-affinity and a low affinity metal-binding site. The true nature of the physiological cofactor is under debate. The enzyme is active with cobalt, zinc, manganese or divalent iron ions. Most likely, methionine aminopeptidases function as mononuclear Fe(2+)-metalloproteases under physiological conditions, and the catalytically relevant metal-binding site has been assigned to the histidine-containing high-affinity site.</text>
</comment>
<evidence type="ECO:0000259" key="8">
    <source>
        <dbReference type="Pfam" id="PF00557"/>
    </source>
</evidence>
<evidence type="ECO:0000256" key="5">
    <source>
        <dbReference type="ARBA" id="ARBA00022801"/>
    </source>
</evidence>
<evidence type="ECO:0000256" key="1">
    <source>
        <dbReference type="ARBA" id="ARBA00002521"/>
    </source>
</evidence>
<keyword evidence="2 6" id="KW-0031">Aminopeptidase</keyword>
<feature type="binding site" evidence="6">
    <location>
        <position position="103"/>
    </location>
    <ligand>
        <name>a divalent metal cation</name>
        <dbReference type="ChEBI" id="CHEBI:60240"/>
        <label>1</label>
    </ligand>
</feature>
<dbReference type="NCBIfam" id="TIGR00500">
    <property type="entry name" value="met_pdase_I"/>
    <property type="match status" value="1"/>
</dbReference>
<evidence type="ECO:0000256" key="6">
    <source>
        <dbReference type="HAMAP-Rule" id="MF_01974"/>
    </source>
</evidence>
<evidence type="ECO:0000313" key="10">
    <source>
        <dbReference type="Proteomes" id="UP000590740"/>
    </source>
</evidence>
<comment type="subunit">
    <text evidence="6">Monomer.</text>
</comment>
<keyword evidence="10" id="KW-1185">Reference proteome</keyword>
<dbReference type="Gene3D" id="3.90.230.10">
    <property type="entry name" value="Creatinase/methionine aminopeptidase superfamily"/>
    <property type="match status" value="1"/>
</dbReference>
<dbReference type="EMBL" id="JACHIG010000001">
    <property type="protein sequence ID" value="MBB5031279.1"/>
    <property type="molecule type" value="Genomic_DNA"/>
</dbReference>
<dbReference type="Proteomes" id="UP000590740">
    <property type="component" value="Unassembled WGS sequence"/>
</dbReference>
<dbReference type="GO" id="GO:0004239">
    <property type="term" value="F:initiator methionyl aminopeptidase activity"/>
    <property type="evidence" value="ECO:0007669"/>
    <property type="project" value="UniProtKB-UniRule"/>
</dbReference>
<sequence length="278" mass="30238">MAFLKPGSIPIRHGAQQQGIRRACQVARDVLIRTASQVAVGITTAEVDRFAAAEIKACGATSAFLGYGRDKFPGNICISINEEVVHGIGGPRVIQDGDVVKIDVGVHYDGWVGDNALTVPVGNVAQETLHLLAATEESLLNAVKYARDGWMLGDLCHSVEHHVKQYGYSVVREFVGHGVGRKLHEEPQVPNYGKKGERPRLKAGMTLAIEPMINLGTGKTRVLEDKWTVITLDRKPSAHYEHVVLVTPDEPEILTARGRMFPKGVADLTPRPVSELGM</sequence>
<comment type="similarity">
    <text evidence="6">Belongs to the peptidase M24A family. Methionine aminopeptidase type 1 subfamily.</text>
</comment>
<comment type="caution">
    <text evidence="9">The sequence shown here is derived from an EMBL/GenBank/DDBJ whole genome shotgun (WGS) entry which is preliminary data.</text>
</comment>
<evidence type="ECO:0000256" key="7">
    <source>
        <dbReference type="RuleBase" id="RU003653"/>
    </source>
</evidence>
<dbReference type="InterPro" id="IPR000994">
    <property type="entry name" value="Pept_M24"/>
</dbReference>
<feature type="binding site" evidence="6">
    <location>
        <position position="241"/>
    </location>
    <ligand>
        <name>a divalent metal cation</name>
        <dbReference type="ChEBI" id="CHEBI:60240"/>
        <label>1</label>
    </ligand>
</feature>
<keyword evidence="5 6" id="KW-0378">Hydrolase</keyword>
<feature type="domain" description="Peptidase M24" evidence="8">
    <location>
        <begin position="19"/>
        <end position="247"/>
    </location>
</feature>
<dbReference type="GO" id="GO:0006508">
    <property type="term" value="P:proteolysis"/>
    <property type="evidence" value="ECO:0007669"/>
    <property type="project" value="UniProtKB-KW"/>
</dbReference>
<dbReference type="EC" id="3.4.11.18" evidence="6 7"/>
<name>A0A7W8DIM7_9BACT</name>